<protein>
    <submittedName>
        <fullName evidence="2">ParA family protein</fullName>
    </submittedName>
</protein>
<accession>A0A368MZQ6</accession>
<dbReference type="InterPro" id="IPR027417">
    <property type="entry name" value="P-loop_NTPase"/>
</dbReference>
<dbReference type="RefSeq" id="WP_112077660.1">
    <property type="nucleotide sequence ID" value="NZ_QPHM01000004.1"/>
</dbReference>
<dbReference type="SUPFAM" id="SSF52540">
    <property type="entry name" value="P-loop containing nucleoside triphosphate hydrolases"/>
    <property type="match status" value="1"/>
</dbReference>
<gene>
    <name evidence="2" type="ORF">DU504_17605</name>
</gene>
<dbReference type="Gene3D" id="3.40.50.300">
    <property type="entry name" value="P-loop containing nucleotide triphosphate hydrolases"/>
    <property type="match status" value="1"/>
</dbReference>
<dbReference type="Pfam" id="PF13614">
    <property type="entry name" value="AAA_31"/>
    <property type="match status" value="1"/>
</dbReference>
<keyword evidence="3" id="KW-1185">Reference proteome</keyword>
<dbReference type="InterPro" id="IPR025669">
    <property type="entry name" value="AAA_dom"/>
</dbReference>
<proteinExistence type="predicted"/>
<feature type="domain" description="AAA" evidence="1">
    <location>
        <begin position="7"/>
        <end position="161"/>
    </location>
</feature>
<dbReference type="InterPro" id="IPR050678">
    <property type="entry name" value="DNA_Partitioning_ATPase"/>
</dbReference>
<dbReference type="PANTHER" id="PTHR13696">
    <property type="entry name" value="P-LOOP CONTAINING NUCLEOSIDE TRIPHOSPHATE HYDROLASE"/>
    <property type="match status" value="1"/>
</dbReference>
<sequence>MTDTYPEVLAISFQKGGTGKTFTSLNIAGGLAARGFNVLAIDLDPQGTLTANLGKRDLYKDLDALSLDEILLDPKSWDNVNDLIHTDHEEFDLIPSNQSYNGNKTPLDSADAGENRLGRLLERLEDDYHYVVCDCPPDFSPYAKNAVTAGEKIVVPMEPETEMPHSTDLLFDQYEVLGMMHDLEIQYLAFLMTVNSTKMTNENKRMVEWFNETFDEKGVITDHRAAFARAKKSQQSIYAHPESLRNDEVERYDELLQLILKQTSPPTLGLDVEAAKAMTVEDIRAAAADQEVEA</sequence>
<dbReference type="Proteomes" id="UP000252189">
    <property type="component" value="Unassembled WGS sequence"/>
</dbReference>
<dbReference type="AlphaFoldDB" id="A0A368MZQ6"/>
<dbReference type="OrthoDB" id="36110at2157"/>
<dbReference type="EMBL" id="QPHM01000004">
    <property type="protein sequence ID" value="RCU43708.1"/>
    <property type="molecule type" value="Genomic_DNA"/>
</dbReference>
<evidence type="ECO:0000313" key="2">
    <source>
        <dbReference type="EMBL" id="RCU43708.1"/>
    </source>
</evidence>
<organism evidence="2 3">
    <name type="scientific">Haloplanus salinus</name>
    <dbReference type="NCBI Taxonomy" id="1126245"/>
    <lineage>
        <taxon>Archaea</taxon>
        <taxon>Methanobacteriati</taxon>
        <taxon>Methanobacteriota</taxon>
        <taxon>Stenosarchaea group</taxon>
        <taxon>Halobacteria</taxon>
        <taxon>Halobacteriales</taxon>
        <taxon>Haloferacaceae</taxon>
        <taxon>Haloplanus</taxon>
    </lineage>
</organism>
<name>A0A368MZQ6_9EURY</name>
<evidence type="ECO:0000313" key="3">
    <source>
        <dbReference type="Proteomes" id="UP000252189"/>
    </source>
</evidence>
<reference evidence="2 3" key="1">
    <citation type="submission" date="2018-07" db="EMBL/GenBank/DDBJ databases">
        <title>Genome sequences of Haloplanus salinus JCM 18368T.</title>
        <authorList>
            <person name="Kim Y.B."/>
            <person name="Roh S.W."/>
        </authorList>
    </citation>
    <scope>NUCLEOTIDE SEQUENCE [LARGE SCALE GENOMIC DNA]</scope>
    <source>
        <strain evidence="2 3">JCM 18368</strain>
    </source>
</reference>
<dbReference type="CDD" id="cd02042">
    <property type="entry name" value="ParAB_family"/>
    <property type="match status" value="1"/>
</dbReference>
<comment type="caution">
    <text evidence="2">The sequence shown here is derived from an EMBL/GenBank/DDBJ whole genome shotgun (WGS) entry which is preliminary data.</text>
</comment>
<dbReference type="PANTHER" id="PTHR13696:SF99">
    <property type="entry name" value="COBYRINIC ACID AC-DIAMIDE SYNTHASE"/>
    <property type="match status" value="1"/>
</dbReference>
<evidence type="ECO:0000259" key="1">
    <source>
        <dbReference type="Pfam" id="PF13614"/>
    </source>
</evidence>